<keyword evidence="1 4" id="KW-0808">Transferase</keyword>
<dbReference type="Pfam" id="PF00583">
    <property type="entry name" value="Acetyltransf_1"/>
    <property type="match status" value="2"/>
</dbReference>
<dbReference type="InterPro" id="IPR050832">
    <property type="entry name" value="Bact_Acetyltransf"/>
</dbReference>
<evidence type="ECO:0000313" key="5">
    <source>
        <dbReference type="Proteomes" id="UP000244932"/>
    </source>
</evidence>
<dbReference type="InterPro" id="IPR016181">
    <property type="entry name" value="Acyl_CoA_acyltransferase"/>
</dbReference>
<dbReference type="PANTHER" id="PTHR43877">
    <property type="entry name" value="AMINOALKYLPHOSPHONATE N-ACETYLTRANSFERASE-RELATED-RELATED"/>
    <property type="match status" value="1"/>
</dbReference>
<evidence type="ECO:0000256" key="1">
    <source>
        <dbReference type="ARBA" id="ARBA00022679"/>
    </source>
</evidence>
<organism evidence="4 5">
    <name type="scientific">Pontivivens insulae</name>
    <dbReference type="NCBI Taxonomy" id="1639689"/>
    <lineage>
        <taxon>Bacteria</taxon>
        <taxon>Pseudomonadati</taxon>
        <taxon>Pseudomonadota</taxon>
        <taxon>Alphaproteobacteria</taxon>
        <taxon>Rhodobacterales</taxon>
        <taxon>Paracoccaceae</taxon>
        <taxon>Pontivivens</taxon>
    </lineage>
</organism>
<dbReference type="OrthoDB" id="5295305at2"/>
<evidence type="ECO:0000259" key="3">
    <source>
        <dbReference type="PROSITE" id="PS51186"/>
    </source>
</evidence>
<feature type="domain" description="N-acetyltransferase" evidence="3">
    <location>
        <begin position="10"/>
        <end position="157"/>
    </location>
</feature>
<accession>A0A2R8A9A2</accession>
<dbReference type="InterPro" id="IPR000182">
    <property type="entry name" value="GNAT_dom"/>
</dbReference>
<feature type="domain" description="N-acetyltransferase" evidence="3">
    <location>
        <begin position="160"/>
        <end position="303"/>
    </location>
</feature>
<dbReference type="RefSeq" id="WP_108781390.1">
    <property type="nucleotide sequence ID" value="NZ_OMKW01000001.1"/>
</dbReference>
<reference evidence="4 5" key="1">
    <citation type="submission" date="2018-03" db="EMBL/GenBank/DDBJ databases">
        <authorList>
            <person name="Keele B.F."/>
        </authorList>
    </citation>
    <scope>NUCLEOTIDE SEQUENCE [LARGE SCALE GENOMIC DNA]</scope>
    <source>
        <strain evidence="4 5">CeCT 8812</strain>
    </source>
</reference>
<dbReference type="EMBL" id="OMKW01000001">
    <property type="protein sequence ID" value="SPF28715.1"/>
    <property type="molecule type" value="Genomic_DNA"/>
</dbReference>
<dbReference type="SUPFAM" id="SSF55729">
    <property type="entry name" value="Acyl-CoA N-acyltransferases (Nat)"/>
    <property type="match status" value="2"/>
</dbReference>
<dbReference type="EC" id="2.3.1.-" evidence="4"/>
<dbReference type="PROSITE" id="PS51186">
    <property type="entry name" value="GNAT"/>
    <property type="match status" value="2"/>
</dbReference>
<dbReference type="Proteomes" id="UP000244932">
    <property type="component" value="Unassembled WGS sequence"/>
</dbReference>
<name>A0A2R8A9A2_9RHOB</name>
<keyword evidence="2 4" id="KW-0012">Acyltransferase</keyword>
<dbReference type="Gene3D" id="3.40.630.30">
    <property type="match status" value="2"/>
</dbReference>
<evidence type="ECO:0000313" key="4">
    <source>
        <dbReference type="EMBL" id="SPF28715.1"/>
    </source>
</evidence>
<dbReference type="AlphaFoldDB" id="A0A2R8A9A2"/>
<dbReference type="PANTHER" id="PTHR43877:SF1">
    <property type="entry name" value="ACETYLTRANSFERASE"/>
    <property type="match status" value="1"/>
</dbReference>
<keyword evidence="5" id="KW-1185">Reference proteome</keyword>
<dbReference type="CDD" id="cd04301">
    <property type="entry name" value="NAT_SF"/>
    <property type="match status" value="1"/>
</dbReference>
<protein>
    <submittedName>
        <fullName evidence="4">Acetyltransferase YpeA</fullName>
        <ecNumber evidence="4">2.3.1.-</ecNumber>
    </submittedName>
</protein>
<evidence type="ECO:0000256" key="2">
    <source>
        <dbReference type="ARBA" id="ARBA00023315"/>
    </source>
</evidence>
<sequence>MIPTGLMEKFQITRLGAQDDAEIAAFAASLEEEQRAPFLPEVIERHRIAIAEENRVVSLVRDVELVAIVIEQGTRVAVPIPYPTVHVRGTRRREGIGTALIKRILEAARDAGCEAIAASVAAKDTTLANCLTRLGFRHTETLLKMETPLISVETGLDSLVDIQAWDASKSDWSEQISNLYNVHFSTRGNIPSITAEKMICAAKEAGARFLVALDRKTERLVGYADWYDGGMVNSIVVRKRWGGRGVAEALVNRVKHDVGASGGEKLTSFVSTRNAASIRLHRVAGAVEVDQLHTYKHALRPVA</sequence>
<proteinExistence type="predicted"/>
<dbReference type="GO" id="GO:0016747">
    <property type="term" value="F:acyltransferase activity, transferring groups other than amino-acyl groups"/>
    <property type="evidence" value="ECO:0007669"/>
    <property type="project" value="InterPro"/>
</dbReference>
<gene>
    <name evidence="4" type="primary">ypeA</name>
    <name evidence="4" type="ORF">POI8812_01018</name>
</gene>